<evidence type="ECO:0000256" key="3">
    <source>
        <dbReference type="ARBA" id="ARBA00012647"/>
    </source>
</evidence>
<evidence type="ECO:0000256" key="12">
    <source>
        <dbReference type="ARBA" id="ARBA00023288"/>
    </source>
</evidence>
<feature type="binding site" evidence="14">
    <location>
        <position position="209"/>
    </location>
    <ligand>
        <name>Mg(2+)</name>
        <dbReference type="ChEBI" id="CHEBI:18420"/>
    </ligand>
</feature>
<keyword evidence="5" id="KW-0336">GPI-anchor</keyword>
<dbReference type="CDD" id="cd16012">
    <property type="entry name" value="ALP"/>
    <property type="match status" value="1"/>
</dbReference>
<evidence type="ECO:0000256" key="8">
    <source>
        <dbReference type="ARBA" id="ARBA00022833"/>
    </source>
</evidence>
<protein>
    <recommendedName>
        <fullName evidence="3 16">Alkaline phosphatase</fullName>
        <ecNumber evidence="3 16">3.1.3.1</ecNumber>
    </recommendedName>
</protein>
<dbReference type="GO" id="GO:0005886">
    <property type="term" value="C:plasma membrane"/>
    <property type="evidence" value="ECO:0007669"/>
    <property type="project" value="UniProtKB-SubCell"/>
</dbReference>
<dbReference type="PANTHER" id="PTHR11596:SF91">
    <property type="entry name" value="ALKALINE PHOSPHATASE-RELATED"/>
    <property type="match status" value="1"/>
</dbReference>
<feature type="active site" description="Phosphoserine intermediate" evidence="13">
    <location>
        <position position="146"/>
    </location>
</feature>
<organism evidence="18 19">
    <name type="scientific">Lucilia cuprina</name>
    <name type="common">Green bottle fly</name>
    <name type="synonym">Australian sheep blowfly</name>
    <dbReference type="NCBI Taxonomy" id="7375"/>
    <lineage>
        <taxon>Eukaryota</taxon>
        <taxon>Metazoa</taxon>
        <taxon>Ecdysozoa</taxon>
        <taxon>Arthropoda</taxon>
        <taxon>Hexapoda</taxon>
        <taxon>Insecta</taxon>
        <taxon>Pterygota</taxon>
        <taxon>Neoptera</taxon>
        <taxon>Endopterygota</taxon>
        <taxon>Diptera</taxon>
        <taxon>Brachycera</taxon>
        <taxon>Muscomorpha</taxon>
        <taxon>Oestroidea</taxon>
        <taxon>Calliphoridae</taxon>
        <taxon>Luciliinae</taxon>
        <taxon>Lucilia</taxon>
    </lineage>
</organism>
<dbReference type="PRINTS" id="PR00113">
    <property type="entry name" value="ALKPHPHTASE"/>
</dbReference>
<evidence type="ECO:0000256" key="5">
    <source>
        <dbReference type="ARBA" id="ARBA00022622"/>
    </source>
</evidence>
<keyword evidence="8 14" id="KW-0862">Zinc</keyword>
<evidence type="ECO:0000256" key="16">
    <source>
        <dbReference type="RuleBase" id="RU003947"/>
    </source>
</evidence>
<proteinExistence type="inferred from homology"/>
<dbReference type="Proteomes" id="UP000037069">
    <property type="component" value="Unassembled WGS sequence"/>
</dbReference>
<comment type="cofactor">
    <cofactor evidence="14">
        <name>Zn(2+)</name>
        <dbReference type="ChEBI" id="CHEBI:29105"/>
    </cofactor>
    <text evidence="14">Binds 2 Zn(2+) ions.</text>
</comment>
<keyword evidence="9 14" id="KW-0460">Magnesium</keyword>
<dbReference type="AlphaFoldDB" id="A0A0L0BPC1"/>
<accession>A0A0L0BPC1</accession>
<evidence type="ECO:0000256" key="11">
    <source>
        <dbReference type="ARBA" id="ARBA00023180"/>
    </source>
</evidence>
<evidence type="ECO:0000256" key="14">
    <source>
        <dbReference type="PIRSR" id="PIRSR601952-2"/>
    </source>
</evidence>
<evidence type="ECO:0000256" key="17">
    <source>
        <dbReference type="SAM" id="SignalP"/>
    </source>
</evidence>
<keyword evidence="4" id="KW-1003">Cell membrane</keyword>
<keyword evidence="6 14" id="KW-0479">Metal-binding</keyword>
<dbReference type="OrthoDB" id="5818554at2759"/>
<dbReference type="SUPFAM" id="SSF53649">
    <property type="entry name" value="Alkaline phosphatase-like"/>
    <property type="match status" value="1"/>
</dbReference>
<dbReference type="InterPro" id="IPR018299">
    <property type="entry name" value="Alkaline_phosphatase_AS"/>
</dbReference>
<feature type="binding site" evidence="14">
    <location>
        <position position="211"/>
    </location>
    <ligand>
        <name>Mg(2+)</name>
        <dbReference type="ChEBI" id="CHEBI:18420"/>
    </ligand>
</feature>
<feature type="binding site" evidence="14">
    <location>
        <position position="370"/>
    </location>
    <ligand>
        <name>Zn(2+)</name>
        <dbReference type="ChEBI" id="CHEBI:29105"/>
        <label>2</label>
    </ligand>
</feature>
<gene>
    <name evidence="18" type="ORF">FF38_12138</name>
</gene>
<keyword evidence="10" id="KW-0472">Membrane</keyword>
<feature type="binding site" evidence="14">
    <location>
        <position position="411"/>
    </location>
    <ligand>
        <name>Zn(2+)</name>
        <dbReference type="ChEBI" id="CHEBI:29105"/>
        <label>2</label>
    </ligand>
</feature>
<evidence type="ECO:0000256" key="6">
    <source>
        <dbReference type="ARBA" id="ARBA00022723"/>
    </source>
</evidence>
<evidence type="ECO:0000256" key="13">
    <source>
        <dbReference type="PIRSR" id="PIRSR601952-1"/>
    </source>
</evidence>
<evidence type="ECO:0000256" key="9">
    <source>
        <dbReference type="ARBA" id="ARBA00022842"/>
    </source>
</evidence>
<dbReference type="PROSITE" id="PS00123">
    <property type="entry name" value="ALKALINE_PHOSPHATASE"/>
    <property type="match status" value="1"/>
</dbReference>
<feature type="binding site" evidence="14">
    <location>
        <position position="96"/>
    </location>
    <ligand>
        <name>Zn(2+)</name>
        <dbReference type="ChEBI" id="CHEBI:29105"/>
        <label>2</label>
    </ligand>
</feature>
<dbReference type="SMART" id="SM00098">
    <property type="entry name" value="alkPPc"/>
    <property type="match status" value="1"/>
</dbReference>
<feature type="binding site" evidence="14">
    <location>
        <position position="365"/>
    </location>
    <ligand>
        <name>Mg(2+)</name>
        <dbReference type="ChEBI" id="CHEBI:18420"/>
    </ligand>
</feature>
<dbReference type="Gene3D" id="3.40.720.10">
    <property type="entry name" value="Alkaline Phosphatase, subunit A"/>
    <property type="match status" value="1"/>
</dbReference>
<comment type="caution">
    <text evidence="18">The sequence shown here is derived from an EMBL/GenBank/DDBJ whole genome shotgun (WGS) entry which is preliminary data.</text>
</comment>
<keyword evidence="17" id="KW-0732">Signal</keyword>
<dbReference type="STRING" id="7375.A0A0L0BPC1"/>
<dbReference type="OMA" id="MDADPTY"/>
<comment type="subcellular location">
    <subcellularLocation>
        <location evidence="1">Cell membrane</location>
        <topology evidence="1">Lipid-anchor</topology>
        <topology evidence="1">GPI-anchor</topology>
    </subcellularLocation>
</comment>
<dbReference type="GO" id="GO:0098552">
    <property type="term" value="C:side of membrane"/>
    <property type="evidence" value="ECO:0007669"/>
    <property type="project" value="UniProtKB-KW"/>
</dbReference>
<dbReference type="EMBL" id="JRES01001567">
    <property type="protein sequence ID" value="KNC21920.1"/>
    <property type="molecule type" value="Genomic_DNA"/>
</dbReference>
<dbReference type="InterPro" id="IPR017850">
    <property type="entry name" value="Alkaline_phosphatase_core_sf"/>
</dbReference>
<dbReference type="PANTHER" id="PTHR11596">
    <property type="entry name" value="ALKALINE PHOSPHATASE"/>
    <property type="match status" value="1"/>
</dbReference>
<dbReference type="Pfam" id="PF00245">
    <property type="entry name" value="Alk_phosphatase"/>
    <property type="match status" value="1"/>
</dbReference>
<dbReference type="FunFam" id="3.40.720.10:FF:000008">
    <property type="entry name" value="Alkaline phosphatase"/>
    <property type="match status" value="1"/>
</dbReference>
<comment type="catalytic activity">
    <reaction evidence="16">
        <text>a phosphate monoester + H2O = an alcohol + phosphate</text>
        <dbReference type="Rhea" id="RHEA:15017"/>
        <dbReference type="ChEBI" id="CHEBI:15377"/>
        <dbReference type="ChEBI" id="CHEBI:30879"/>
        <dbReference type="ChEBI" id="CHEBI:43474"/>
        <dbReference type="ChEBI" id="CHEBI:67140"/>
        <dbReference type="EC" id="3.1.3.1"/>
    </reaction>
</comment>
<feature type="binding site" evidence="14">
    <location>
        <position position="412"/>
    </location>
    <ligand>
        <name>Zn(2+)</name>
        <dbReference type="ChEBI" id="CHEBI:29105"/>
        <label>2</label>
    </ligand>
</feature>
<evidence type="ECO:0000313" key="18">
    <source>
        <dbReference type="EMBL" id="KNC21920.1"/>
    </source>
</evidence>
<reference evidence="18 19" key="1">
    <citation type="journal article" date="2015" name="Nat. Commun.">
        <title>Lucilia cuprina genome unlocks parasitic fly biology to underpin future interventions.</title>
        <authorList>
            <person name="Anstead C.A."/>
            <person name="Korhonen P.K."/>
            <person name="Young N.D."/>
            <person name="Hall R.S."/>
            <person name="Jex A.R."/>
            <person name="Murali S.C."/>
            <person name="Hughes D.S."/>
            <person name="Lee S.F."/>
            <person name="Perry T."/>
            <person name="Stroehlein A.J."/>
            <person name="Ansell B.R."/>
            <person name="Breugelmans B."/>
            <person name="Hofmann A."/>
            <person name="Qu J."/>
            <person name="Dugan S."/>
            <person name="Lee S.L."/>
            <person name="Chao H."/>
            <person name="Dinh H."/>
            <person name="Han Y."/>
            <person name="Doddapaneni H.V."/>
            <person name="Worley K.C."/>
            <person name="Muzny D.M."/>
            <person name="Ioannidis P."/>
            <person name="Waterhouse R.M."/>
            <person name="Zdobnov E.M."/>
            <person name="James P.J."/>
            <person name="Bagnall N.H."/>
            <person name="Kotze A.C."/>
            <person name="Gibbs R.A."/>
            <person name="Richards S."/>
            <person name="Batterham P."/>
            <person name="Gasser R.B."/>
        </authorList>
    </citation>
    <scope>NUCLEOTIDE SEQUENCE [LARGE SCALE GENOMIC DNA]</scope>
    <source>
        <strain evidence="18 19">LS</strain>
        <tissue evidence="18">Full body</tissue>
    </source>
</reference>
<keyword evidence="11" id="KW-0325">Glycoprotein</keyword>
<dbReference type="GO" id="GO:0046872">
    <property type="term" value="F:metal ion binding"/>
    <property type="evidence" value="ECO:0007669"/>
    <property type="project" value="UniProtKB-KW"/>
</dbReference>
<keyword evidence="12" id="KW-0449">Lipoprotein</keyword>
<feature type="binding site" evidence="14">
    <location>
        <position position="487"/>
    </location>
    <ligand>
        <name>Zn(2+)</name>
        <dbReference type="ChEBI" id="CHEBI:29105"/>
        <label>2</label>
    </ligand>
</feature>
<evidence type="ECO:0000313" key="19">
    <source>
        <dbReference type="Proteomes" id="UP000037069"/>
    </source>
</evidence>
<feature type="binding site" evidence="14">
    <location>
        <position position="96"/>
    </location>
    <ligand>
        <name>Mg(2+)</name>
        <dbReference type="ChEBI" id="CHEBI:18420"/>
    </ligand>
</feature>
<feature type="signal peptide" evidence="17">
    <location>
        <begin position="1"/>
        <end position="22"/>
    </location>
</feature>
<evidence type="ECO:0000256" key="10">
    <source>
        <dbReference type="ARBA" id="ARBA00023136"/>
    </source>
</evidence>
<keyword evidence="19" id="KW-1185">Reference proteome</keyword>
<dbReference type="InterPro" id="IPR001952">
    <property type="entry name" value="Alkaline_phosphatase"/>
</dbReference>
<comment type="similarity">
    <text evidence="2 15">Belongs to the alkaline phosphatase family.</text>
</comment>
<evidence type="ECO:0000256" key="1">
    <source>
        <dbReference type="ARBA" id="ARBA00004609"/>
    </source>
</evidence>
<feature type="binding site" evidence="14">
    <location>
        <position position="374"/>
    </location>
    <ligand>
        <name>Zn(2+)</name>
        <dbReference type="ChEBI" id="CHEBI:29105"/>
        <label>2</label>
    </ligand>
</feature>
<dbReference type="EC" id="3.1.3.1" evidence="3 16"/>
<sequence length="533" mass="59050">MRFVELFVVAFNALMLVQTLQGHVISDEEFHNVRKLTGQYLGRALLEDIGIGKCTPEAEKDPEFWRNLALKELEQNLKKQKLNMNKAKNVIFFLGDGMSLSTVAASRMLKGQRKGNTGEEEVLSFEKFPFTGLSKTYCANAQVADSACTATAYLCGVKANIVTIGVNANVQFNNCSASMDPKNHVSSIATWAQKAGKSTGFITTTTLTHASPSGLYAHVANRLYESDTDVKSFDKDPNECMDMATQLITQEPGRNFNVIMGGGISKFLPNSIRDNHGNLGIREDNKNLLSTWQKMHPEGIITTNRQQLLGIDVNNVSHIMGIYQSQLMDYHLKANPLEQPTLWEMTKVALEFLQRNDQGYFIFIEGGLIDIAHHYTKAAISLDETLEFDKAIQLAREMTDPQDTLIVVSSDHAHPLTISGYPGRGTDILGLNQHDTDANGLKYSTLNYPIGIQQYLDETGNRLDLENIKRDADFEYPSYIKSNDGQHSGDDVGIFASGPFDHLFSGVLQQSTIPHLMAYAACIGDGPTMCDEK</sequence>
<evidence type="ECO:0000256" key="4">
    <source>
        <dbReference type="ARBA" id="ARBA00022475"/>
    </source>
</evidence>
<evidence type="ECO:0000256" key="2">
    <source>
        <dbReference type="ARBA" id="ARBA00005984"/>
    </source>
</evidence>
<dbReference type="GO" id="GO:0004035">
    <property type="term" value="F:alkaline phosphatase activity"/>
    <property type="evidence" value="ECO:0007669"/>
    <property type="project" value="UniProtKB-EC"/>
</dbReference>
<evidence type="ECO:0000256" key="15">
    <source>
        <dbReference type="RuleBase" id="RU003946"/>
    </source>
</evidence>
<keyword evidence="7 16" id="KW-0378">Hydrolase</keyword>
<evidence type="ECO:0000256" key="7">
    <source>
        <dbReference type="ARBA" id="ARBA00022801"/>
    </source>
</evidence>
<comment type="cofactor">
    <cofactor evidence="14">
        <name>Mg(2+)</name>
        <dbReference type="ChEBI" id="CHEBI:18420"/>
    </cofactor>
    <text evidence="14">Binds 1 Mg(2+) ion.</text>
</comment>
<name>A0A0L0BPC1_LUCCU</name>
<feature type="chain" id="PRO_5005534906" description="Alkaline phosphatase" evidence="17">
    <location>
        <begin position="23"/>
        <end position="533"/>
    </location>
</feature>